<comment type="caution">
    <text evidence="3">The sequence shown here is derived from an EMBL/GenBank/DDBJ whole genome shotgun (WGS) entry which is preliminary data.</text>
</comment>
<protein>
    <submittedName>
        <fullName evidence="3">Uncharacterized protein</fullName>
    </submittedName>
</protein>
<feature type="chain" id="PRO_5016333608" evidence="2">
    <location>
        <begin position="29"/>
        <end position="129"/>
    </location>
</feature>
<name>A0A323V242_9ACTN</name>
<evidence type="ECO:0000256" key="2">
    <source>
        <dbReference type="SAM" id="SignalP"/>
    </source>
</evidence>
<keyword evidence="2" id="KW-0732">Signal</keyword>
<feature type="non-terminal residue" evidence="3">
    <location>
        <position position="129"/>
    </location>
</feature>
<feature type="compositionally biased region" description="Pro residues" evidence="1">
    <location>
        <begin position="102"/>
        <end position="115"/>
    </location>
</feature>
<evidence type="ECO:0000313" key="4">
    <source>
        <dbReference type="Proteomes" id="UP000247602"/>
    </source>
</evidence>
<keyword evidence="4" id="KW-1185">Reference proteome</keyword>
<reference evidence="3 4" key="1">
    <citation type="submission" date="2018-06" db="EMBL/GenBank/DDBJ databases">
        <title>Draft genome sequence of Modestobacter versicolor CP153-2.</title>
        <authorList>
            <person name="Gundlapally S.R."/>
        </authorList>
    </citation>
    <scope>NUCLEOTIDE SEQUENCE [LARGE SCALE GENOMIC DNA]</scope>
    <source>
        <strain evidence="3 4">CP153-2</strain>
    </source>
</reference>
<feature type="compositionally biased region" description="Low complexity" evidence="1">
    <location>
        <begin position="116"/>
        <end position="129"/>
    </location>
</feature>
<dbReference type="InterPro" id="IPR006311">
    <property type="entry name" value="TAT_signal"/>
</dbReference>
<dbReference type="EMBL" id="QKNV01000541">
    <property type="protein sequence ID" value="PZA18899.1"/>
    <property type="molecule type" value="Genomic_DNA"/>
</dbReference>
<dbReference type="AlphaFoldDB" id="A0A323V242"/>
<organism evidence="3 4">
    <name type="scientific">Modestobacter versicolor</name>
    <dbReference type="NCBI Taxonomy" id="429133"/>
    <lineage>
        <taxon>Bacteria</taxon>
        <taxon>Bacillati</taxon>
        <taxon>Actinomycetota</taxon>
        <taxon>Actinomycetes</taxon>
        <taxon>Geodermatophilales</taxon>
        <taxon>Geodermatophilaceae</taxon>
        <taxon>Modestobacter</taxon>
    </lineage>
</organism>
<sequence length="129" mass="13107">MNARRSLVPVLLALLVALVAGSAAPASAADGDDRWRADQVLTIGVPGLVWSDLDPELTPQLWSLAEDSAIGALSVRAGRSTTCLLDGWATLGAGNRARYPGPVEPIAPVPQPTLPLPDAGGALPGPAGE</sequence>
<evidence type="ECO:0000256" key="1">
    <source>
        <dbReference type="SAM" id="MobiDB-lite"/>
    </source>
</evidence>
<evidence type="ECO:0000313" key="3">
    <source>
        <dbReference type="EMBL" id="PZA18899.1"/>
    </source>
</evidence>
<feature type="region of interest" description="Disordered" evidence="1">
    <location>
        <begin position="102"/>
        <end position="129"/>
    </location>
</feature>
<dbReference type="Proteomes" id="UP000247602">
    <property type="component" value="Unassembled WGS sequence"/>
</dbReference>
<gene>
    <name evidence="3" type="ORF">DMO24_23625</name>
</gene>
<proteinExistence type="predicted"/>
<dbReference type="PROSITE" id="PS51318">
    <property type="entry name" value="TAT"/>
    <property type="match status" value="1"/>
</dbReference>
<feature type="signal peptide" evidence="2">
    <location>
        <begin position="1"/>
        <end position="28"/>
    </location>
</feature>
<accession>A0A323V242</accession>